<dbReference type="Gene3D" id="1.10.10.10">
    <property type="entry name" value="Winged helix-like DNA-binding domain superfamily/Winged helix DNA-binding domain"/>
    <property type="match status" value="1"/>
</dbReference>
<dbReference type="AlphaFoldDB" id="A0A6I6HHN1"/>
<keyword evidence="2" id="KW-0238">DNA-binding</keyword>
<feature type="region of interest" description="Disordered" evidence="4">
    <location>
        <begin position="1"/>
        <end position="20"/>
    </location>
</feature>
<protein>
    <recommendedName>
        <fullName evidence="5">HTH luxR-type domain-containing protein</fullName>
    </recommendedName>
</protein>
<reference evidence="6" key="1">
    <citation type="submission" date="2019-12" db="EMBL/GenBank/DDBJ databases">
        <title>Hybrid Genome Assemblies of two High G+C Isolates from Undergraduate Microbiology Courses.</title>
        <authorList>
            <person name="Ne Ville C.J."/>
            <person name="Enright D."/>
            <person name="Hernandez I."/>
            <person name="Dodsworth J."/>
            <person name="Orwin P.M."/>
        </authorList>
    </citation>
    <scope>NUCLEOTIDE SEQUENCE [LARGE SCALE GENOMIC DNA]</scope>
    <source>
        <strain evidence="6">Neo</strain>
    </source>
</reference>
<evidence type="ECO:0000313" key="7">
    <source>
        <dbReference type="Proteomes" id="UP000426235"/>
    </source>
</evidence>
<evidence type="ECO:0000256" key="2">
    <source>
        <dbReference type="ARBA" id="ARBA00023125"/>
    </source>
</evidence>
<dbReference type="PANTHER" id="PTHR44688">
    <property type="entry name" value="DNA-BINDING TRANSCRIPTIONAL ACTIVATOR DEVR_DOSR"/>
    <property type="match status" value="1"/>
</dbReference>
<dbReference type="GO" id="GO:0003677">
    <property type="term" value="F:DNA binding"/>
    <property type="evidence" value="ECO:0007669"/>
    <property type="project" value="UniProtKB-KW"/>
</dbReference>
<evidence type="ECO:0000256" key="1">
    <source>
        <dbReference type="ARBA" id="ARBA00023015"/>
    </source>
</evidence>
<dbReference type="InterPro" id="IPR000792">
    <property type="entry name" value="Tscrpt_reg_LuxR_C"/>
</dbReference>
<dbReference type="SMART" id="SM00421">
    <property type="entry name" value="HTH_LUXR"/>
    <property type="match status" value="1"/>
</dbReference>
<keyword evidence="7" id="KW-1185">Reference proteome</keyword>
<evidence type="ECO:0000256" key="3">
    <source>
        <dbReference type="ARBA" id="ARBA00023163"/>
    </source>
</evidence>
<evidence type="ECO:0000256" key="4">
    <source>
        <dbReference type="SAM" id="MobiDB-lite"/>
    </source>
</evidence>
<accession>A0A6I6HHN1</accession>
<name>A0A6I6HHN1_9PSED</name>
<dbReference type="InterPro" id="IPR036388">
    <property type="entry name" value="WH-like_DNA-bd_sf"/>
</dbReference>
<keyword evidence="3" id="KW-0804">Transcription</keyword>
<dbReference type="RefSeq" id="WP_157192824.1">
    <property type="nucleotide sequence ID" value="NZ_CP046621.1"/>
</dbReference>
<dbReference type="GO" id="GO:0006355">
    <property type="term" value="P:regulation of DNA-templated transcription"/>
    <property type="evidence" value="ECO:0007669"/>
    <property type="project" value="InterPro"/>
</dbReference>
<feature type="domain" description="HTH luxR-type" evidence="5">
    <location>
        <begin position="12"/>
        <end position="77"/>
    </location>
</feature>
<dbReference type="PANTHER" id="PTHR44688:SF16">
    <property type="entry name" value="DNA-BINDING TRANSCRIPTIONAL ACTIVATOR DEVR_DOSR"/>
    <property type="match status" value="1"/>
</dbReference>
<sequence length="93" mass="10165">MPGRRADLEGGQQRSTAPLSARERQVLGCLAQGLSDKQVARALAISDQTARTHRRNMLSKTASANVCALLYLAFTQGWLPWPVSAQGMHRCTE</sequence>
<dbReference type="CDD" id="cd06170">
    <property type="entry name" value="LuxR_C_like"/>
    <property type="match status" value="1"/>
</dbReference>
<dbReference type="Proteomes" id="UP000426235">
    <property type="component" value="Chromosome"/>
</dbReference>
<dbReference type="InterPro" id="IPR016032">
    <property type="entry name" value="Sig_transdc_resp-reg_C-effctor"/>
</dbReference>
<dbReference type="SUPFAM" id="SSF46894">
    <property type="entry name" value="C-terminal effector domain of the bipartite response regulators"/>
    <property type="match status" value="1"/>
</dbReference>
<keyword evidence="1" id="KW-0805">Transcription regulation</keyword>
<proteinExistence type="predicted"/>
<dbReference type="EMBL" id="CP046621">
    <property type="protein sequence ID" value="QGW77857.1"/>
    <property type="molecule type" value="Genomic_DNA"/>
</dbReference>
<gene>
    <name evidence="6" type="ORF">GPJ81_14570</name>
</gene>
<evidence type="ECO:0000259" key="5">
    <source>
        <dbReference type="PROSITE" id="PS50043"/>
    </source>
</evidence>
<organism evidence="6 7">
    <name type="scientific">Pseudomonas alkylphenolica</name>
    <dbReference type="NCBI Taxonomy" id="237609"/>
    <lineage>
        <taxon>Bacteria</taxon>
        <taxon>Pseudomonadati</taxon>
        <taxon>Pseudomonadota</taxon>
        <taxon>Gammaproteobacteria</taxon>
        <taxon>Pseudomonadales</taxon>
        <taxon>Pseudomonadaceae</taxon>
        <taxon>Pseudomonas</taxon>
    </lineage>
</organism>
<dbReference type="PRINTS" id="PR00038">
    <property type="entry name" value="HTHLUXR"/>
</dbReference>
<dbReference type="Pfam" id="PF00196">
    <property type="entry name" value="GerE"/>
    <property type="match status" value="1"/>
</dbReference>
<dbReference type="PROSITE" id="PS50043">
    <property type="entry name" value="HTH_LUXR_2"/>
    <property type="match status" value="1"/>
</dbReference>
<evidence type="ECO:0000313" key="6">
    <source>
        <dbReference type="EMBL" id="QGW77857.1"/>
    </source>
</evidence>